<evidence type="ECO:0000313" key="1">
    <source>
        <dbReference type="EMBL" id="KAI4295899.1"/>
    </source>
</evidence>
<keyword evidence="2" id="KW-1185">Reference proteome</keyword>
<accession>A0ACB9KFC8</accession>
<sequence length="897" mass="99648">MAMYSNNSSFGVPSRSNPNARNSETSDPMRRSFCGNPFPKPSIIANPRSFNPNTPANSPSDFPRRNSFGVRESIGSFRDLDDKENGKDQNMKPAKVRSPASSLKGTKNFMSPTISASSKITVSPRKKVLIERNEPARASISSTDGKSPVHEVTMAEPMEGSDLKPGIDLDKKKFEALLESGPKPGVRKVTFAVPLEDSDLKTGDGLGEQNLEASYGRFAEEETKEDSDISSVISEDLKVEPVFDTLVAFNPKNETELPFETVTQEPDCVNLDPTFKLSPTPPPSSSTSTSLAPLDADPLMPPYDPKTNYLSPRPQFLHYRPKPRLSEGRYCVTPEESFISGSFSDTEVTEETQSEDSQRESEDISSDEPVEEEDEGHISEPSPTERLISKDSVEAEQMPKPRFFTRFKAIALLLLISVACISMSVTNSPVIDPSMFEELSIFSKIHEPSDFFDFAKANFDGFSEFAKANFDSVTEFAKANSDGLARNVRIWFCNFMSSISELISNFGGVHDLAPLHYYNLSVLHEDVSVYQYPIFSHSEREVGDNLQLDSSLPNNEDNGAEIEIDDDIEDISTEYDSAYEEHFPQDMEVTASVETVSDASEDEEVLESQQTTTMEPSESRQALQQADVREPNHIKSNVDFTHQPGSGASKLDIEAFEASNQALEIDADINAEEVMNNVDQKNQLESNSEVAEILVEVYDDATGDIQPVEAEAISVDAAFRENEPRSEAVDLPQYMLLYVLLFLSLIATAAFNYSRKYNRSTKVATSMEQPQFSKTLHTSVPKEQISLDKSSLRNGPTEMDVLGESCPSEISSFQKSSSYVRKETRELNEAQSIEKKPKKSNRRESLASSDYSMGSPTSYGSFTTYEKIPSKHRHGDENTITPVRRSSRIRNQATSPL</sequence>
<organism evidence="1 2">
    <name type="scientific">Bauhinia variegata</name>
    <name type="common">Purple orchid tree</name>
    <name type="synonym">Phanera variegata</name>
    <dbReference type="NCBI Taxonomy" id="167791"/>
    <lineage>
        <taxon>Eukaryota</taxon>
        <taxon>Viridiplantae</taxon>
        <taxon>Streptophyta</taxon>
        <taxon>Embryophyta</taxon>
        <taxon>Tracheophyta</taxon>
        <taxon>Spermatophyta</taxon>
        <taxon>Magnoliopsida</taxon>
        <taxon>eudicotyledons</taxon>
        <taxon>Gunneridae</taxon>
        <taxon>Pentapetalae</taxon>
        <taxon>rosids</taxon>
        <taxon>fabids</taxon>
        <taxon>Fabales</taxon>
        <taxon>Fabaceae</taxon>
        <taxon>Cercidoideae</taxon>
        <taxon>Cercideae</taxon>
        <taxon>Bauhiniinae</taxon>
        <taxon>Bauhinia</taxon>
    </lineage>
</organism>
<protein>
    <submittedName>
        <fullName evidence="1">Uncharacterized protein</fullName>
    </submittedName>
</protein>
<dbReference type="Proteomes" id="UP000828941">
    <property type="component" value="Chromosome 14"/>
</dbReference>
<reference evidence="1 2" key="1">
    <citation type="journal article" date="2022" name="DNA Res.">
        <title>Chromosomal-level genome assembly of the orchid tree Bauhinia variegata (Leguminosae; Cercidoideae) supports the allotetraploid origin hypothesis of Bauhinia.</title>
        <authorList>
            <person name="Zhong Y."/>
            <person name="Chen Y."/>
            <person name="Zheng D."/>
            <person name="Pang J."/>
            <person name="Liu Y."/>
            <person name="Luo S."/>
            <person name="Meng S."/>
            <person name="Qian L."/>
            <person name="Wei D."/>
            <person name="Dai S."/>
            <person name="Zhou R."/>
        </authorList>
    </citation>
    <scope>NUCLEOTIDE SEQUENCE [LARGE SCALE GENOMIC DNA]</scope>
    <source>
        <strain evidence="1">BV-YZ2020</strain>
    </source>
</reference>
<dbReference type="EMBL" id="CM039439">
    <property type="protein sequence ID" value="KAI4295899.1"/>
    <property type="molecule type" value="Genomic_DNA"/>
</dbReference>
<comment type="caution">
    <text evidence="1">The sequence shown here is derived from an EMBL/GenBank/DDBJ whole genome shotgun (WGS) entry which is preliminary data.</text>
</comment>
<gene>
    <name evidence="1" type="ORF">L6164_035895</name>
</gene>
<proteinExistence type="predicted"/>
<evidence type="ECO:0000313" key="2">
    <source>
        <dbReference type="Proteomes" id="UP000828941"/>
    </source>
</evidence>
<name>A0ACB9KFC8_BAUVA</name>